<dbReference type="Pfam" id="PF23572">
    <property type="entry name" value="GH3_C"/>
    <property type="match status" value="1"/>
</dbReference>
<dbReference type="Ensembl" id="ENSLACT00000004991.1">
    <property type="protein sequence ID" value="ENSLACP00000004947.1"/>
    <property type="gene ID" value="ENSLACG00000004398.1"/>
</dbReference>
<dbReference type="GO" id="GO:0016881">
    <property type="term" value="F:acid-amino acid ligase activity"/>
    <property type="evidence" value="ECO:0007669"/>
    <property type="project" value="TreeGrafter"/>
</dbReference>
<dbReference type="Pfam" id="PF23571">
    <property type="entry name" value="GH3_M"/>
    <property type="match status" value="1"/>
</dbReference>
<name>H3A5M6_LATCH</name>
<reference evidence="3" key="2">
    <citation type="submission" date="2025-08" db="UniProtKB">
        <authorList>
            <consortium name="Ensembl"/>
        </authorList>
    </citation>
    <scope>IDENTIFICATION</scope>
</reference>
<dbReference type="FunCoup" id="H3A5M6">
    <property type="interactions" value="533"/>
</dbReference>
<dbReference type="PANTHER" id="PTHR31901:SF9">
    <property type="entry name" value="GH3 DOMAIN-CONTAINING PROTEIN"/>
    <property type="match status" value="1"/>
</dbReference>
<reference evidence="4" key="1">
    <citation type="submission" date="2011-08" db="EMBL/GenBank/DDBJ databases">
        <title>The draft genome of Latimeria chalumnae.</title>
        <authorList>
            <person name="Di Palma F."/>
            <person name="Alfoldi J."/>
            <person name="Johnson J."/>
            <person name="Berlin A."/>
            <person name="Gnerre S."/>
            <person name="Jaffe D."/>
            <person name="MacCallum I."/>
            <person name="Young S."/>
            <person name="Walker B.J."/>
            <person name="Lander E."/>
            <person name="Lindblad-Toh K."/>
        </authorList>
    </citation>
    <scope>NUCLEOTIDE SEQUENCE [LARGE SCALE GENOMIC DNA]</scope>
    <source>
        <strain evidence="4">Wild caught</strain>
    </source>
</reference>
<dbReference type="STRING" id="7897.ENSLACP00000004947"/>
<sequence length="604" mass="68630">MLVTWLFAALAAAVLGLGAAMLLWKSTGLGLKGPRRSLASLLNQYLMLRVAGWIGSRQRQRLEMDTQDVSKVQQELLLQRLQQNQDTEYGKLYKFREIKDPKAFCRLHPLTQYSHYSDYIKRISQGEEKVLIADRPVTLAMTSGTSGSSAMLLSTKGTARDIFFQGVTVCLNAMAIAYPQTQNLQKTAKFFYTPNWRTSESGIPVGPNSSTPTSAKRILALYSTPAPAFDVMTEPEALYLHLLFALRDRTLGMLEANFASVLYYAFAALRNRWEELTEDIRLGRVNPELTIPEKVRERLAALLKPDARRASELQAEFEKGFGGIAKRLWPELHLVLTVDSGSNELYGDVLKDFYCKGVPLYSPFYVATEGLIGVNLWPDTTERHYLLCPRSMFCEFIPLGLSEEEQPRTLLMEEVKENELYELVVTNNAGLYRYRIGDVVKVVRFYNQCPVVEFKYRQGEMLNVRGEKISEEGFYRALQRAVRLWPGAELIDYSCAESSLLGPFSGSSDPHCEVFVELKGVRDLSEEKRYKLDQCLQEDSLMYKSFRFKGSIGPMRVHLVRPGAFKELGAFIINSSDATYNQFKMPRVLKKKEFVHFIQGKVVS</sequence>
<dbReference type="InterPro" id="IPR055378">
    <property type="entry name" value="GH3_C"/>
</dbReference>
<dbReference type="Proteomes" id="UP000008672">
    <property type="component" value="Unassembled WGS sequence"/>
</dbReference>
<dbReference type="EMBL" id="AFYH01097042">
    <property type="status" value="NOT_ANNOTATED_CDS"/>
    <property type="molecule type" value="Genomic_DNA"/>
</dbReference>
<dbReference type="EMBL" id="AFYH01097043">
    <property type="status" value="NOT_ANNOTATED_CDS"/>
    <property type="molecule type" value="Genomic_DNA"/>
</dbReference>
<proteinExistence type="predicted"/>
<feature type="domain" description="GH3 middle" evidence="1">
    <location>
        <begin position="385"/>
        <end position="457"/>
    </location>
</feature>
<reference evidence="3" key="3">
    <citation type="submission" date="2025-09" db="UniProtKB">
        <authorList>
            <consortium name="Ensembl"/>
        </authorList>
    </citation>
    <scope>IDENTIFICATION</scope>
</reference>
<dbReference type="eggNOG" id="ENOG502QPMW">
    <property type="taxonomic scope" value="Eukaryota"/>
</dbReference>
<dbReference type="InterPro" id="IPR055377">
    <property type="entry name" value="GH3_M"/>
</dbReference>
<evidence type="ECO:0000259" key="1">
    <source>
        <dbReference type="Pfam" id="PF23571"/>
    </source>
</evidence>
<keyword evidence="4" id="KW-1185">Reference proteome</keyword>
<dbReference type="EMBL" id="AFYH01097039">
    <property type="status" value="NOT_ANNOTATED_CDS"/>
    <property type="molecule type" value="Genomic_DNA"/>
</dbReference>
<evidence type="ECO:0000313" key="3">
    <source>
        <dbReference type="Ensembl" id="ENSLACP00000004947.1"/>
    </source>
</evidence>
<dbReference type="RefSeq" id="XP_005998943.1">
    <property type="nucleotide sequence ID" value="XM_005998881.3"/>
</dbReference>
<dbReference type="EMBL" id="AFYH01097041">
    <property type="status" value="NOT_ANNOTATED_CDS"/>
    <property type="molecule type" value="Genomic_DNA"/>
</dbReference>
<feature type="domain" description="GH3 C-terminal" evidence="2">
    <location>
        <begin position="475"/>
        <end position="592"/>
    </location>
</feature>
<dbReference type="CTD" id="84514"/>
<dbReference type="InParanoid" id="H3A5M6"/>
<evidence type="ECO:0000259" key="2">
    <source>
        <dbReference type="Pfam" id="PF23572"/>
    </source>
</evidence>
<dbReference type="EMBL" id="AFYH01097040">
    <property type="status" value="NOT_ANNOTATED_CDS"/>
    <property type="molecule type" value="Genomic_DNA"/>
</dbReference>
<protein>
    <submittedName>
        <fullName evidence="3">GH3 domain containing</fullName>
    </submittedName>
</protein>
<organism evidence="3 4">
    <name type="scientific">Latimeria chalumnae</name>
    <name type="common">Coelacanth</name>
    <dbReference type="NCBI Taxonomy" id="7897"/>
    <lineage>
        <taxon>Eukaryota</taxon>
        <taxon>Metazoa</taxon>
        <taxon>Chordata</taxon>
        <taxon>Craniata</taxon>
        <taxon>Vertebrata</taxon>
        <taxon>Euteleostomi</taxon>
        <taxon>Coelacanthiformes</taxon>
        <taxon>Coelacanthidae</taxon>
        <taxon>Latimeria</taxon>
    </lineage>
</organism>
<dbReference type="GeneID" id="102366096"/>
<dbReference type="AlphaFoldDB" id="H3A5M6"/>
<dbReference type="OrthoDB" id="10004661at2759"/>
<dbReference type="GeneTree" id="ENSGT00390000016401"/>
<dbReference type="HOGENOM" id="CLU_016249_3_2_1"/>
<dbReference type="OMA" id="EGFFAIQ"/>
<dbReference type="GO" id="GO:0005737">
    <property type="term" value="C:cytoplasm"/>
    <property type="evidence" value="ECO:0007669"/>
    <property type="project" value="TreeGrafter"/>
</dbReference>
<dbReference type="InterPro" id="IPR004993">
    <property type="entry name" value="GH3"/>
</dbReference>
<evidence type="ECO:0000313" key="4">
    <source>
        <dbReference type="Proteomes" id="UP000008672"/>
    </source>
</evidence>
<gene>
    <name evidence="3" type="primary">GHDC</name>
</gene>
<dbReference type="EMBL" id="AFYH01097044">
    <property type="status" value="NOT_ANNOTATED_CDS"/>
    <property type="molecule type" value="Genomic_DNA"/>
</dbReference>
<dbReference type="Pfam" id="PF03321">
    <property type="entry name" value="GH3"/>
    <property type="match status" value="1"/>
</dbReference>
<dbReference type="EMBL" id="AFYH01097038">
    <property type="status" value="NOT_ANNOTATED_CDS"/>
    <property type="molecule type" value="Genomic_DNA"/>
</dbReference>
<dbReference type="EMBL" id="AFYH01097045">
    <property type="status" value="NOT_ANNOTATED_CDS"/>
    <property type="molecule type" value="Genomic_DNA"/>
</dbReference>
<dbReference type="PANTHER" id="PTHR31901">
    <property type="entry name" value="GH3 DOMAIN-CONTAINING PROTEIN"/>
    <property type="match status" value="1"/>
</dbReference>
<dbReference type="EMBL" id="AFYH01097037">
    <property type="status" value="NOT_ANNOTATED_CDS"/>
    <property type="molecule type" value="Genomic_DNA"/>
</dbReference>
<dbReference type="KEGG" id="lcm:102366096"/>
<accession>H3A5M6</accession>
<dbReference type="Bgee" id="ENSLACG00000004398">
    <property type="expression patterns" value="Expressed in muscle tissue and 6 other cell types or tissues"/>
</dbReference>